<keyword evidence="1" id="KW-0812">Transmembrane</keyword>
<proteinExistence type="predicted"/>
<protein>
    <recommendedName>
        <fullName evidence="2">DUF2726 domain-containing protein</fullName>
    </recommendedName>
</protein>
<feature type="transmembrane region" description="Helical" evidence="1">
    <location>
        <begin position="6"/>
        <end position="33"/>
    </location>
</feature>
<organism evidence="3 4">
    <name type="scientific">Novosphingobium chloroacetimidivorans</name>
    <dbReference type="NCBI Taxonomy" id="1428314"/>
    <lineage>
        <taxon>Bacteria</taxon>
        <taxon>Pseudomonadati</taxon>
        <taxon>Pseudomonadota</taxon>
        <taxon>Alphaproteobacteria</taxon>
        <taxon>Sphingomonadales</taxon>
        <taxon>Sphingomonadaceae</taxon>
        <taxon>Novosphingobium</taxon>
    </lineage>
</organism>
<feature type="domain" description="DUF2726" evidence="2">
    <location>
        <begin position="41"/>
        <end position="157"/>
    </location>
</feature>
<dbReference type="Proteomes" id="UP000555448">
    <property type="component" value="Unassembled WGS sequence"/>
</dbReference>
<dbReference type="RefSeq" id="WP_184245582.1">
    <property type="nucleotide sequence ID" value="NZ_JACHLR010000010.1"/>
</dbReference>
<evidence type="ECO:0000313" key="4">
    <source>
        <dbReference type="Proteomes" id="UP000555448"/>
    </source>
</evidence>
<evidence type="ECO:0000313" key="3">
    <source>
        <dbReference type="EMBL" id="MBB4859186.1"/>
    </source>
</evidence>
<dbReference type="AlphaFoldDB" id="A0A7W7KB14"/>
<gene>
    <name evidence="3" type="ORF">HNO88_002515</name>
</gene>
<accession>A0A7W7KB14</accession>
<reference evidence="3 4" key="1">
    <citation type="submission" date="2020-08" db="EMBL/GenBank/DDBJ databases">
        <title>Functional genomics of gut bacteria from endangered species of beetles.</title>
        <authorList>
            <person name="Carlos-Shanley C."/>
        </authorList>
    </citation>
    <scope>NUCLEOTIDE SEQUENCE [LARGE SCALE GENOMIC DNA]</scope>
    <source>
        <strain evidence="3 4">S00245</strain>
    </source>
</reference>
<dbReference type="EMBL" id="JACHLR010000010">
    <property type="protein sequence ID" value="MBB4859186.1"/>
    <property type="molecule type" value="Genomic_DNA"/>
</dbReference>
<keyword evidence="4" id="KW-1185">Reference proteome</keyword>
<name>A0A7W7KB14_9SPHN</name>
<comment type="caution">
    <text evidence="3">The sequence shown here is derived from an EMBL/GenBank/DDBJ whole genome shotgun (WGS) entry which is preliminary data.</text>
</comment>
<keyword evidence="1" id="KW-0472">Membrane</keyword>
<dbReference type="Pfam" id="PF10881">
    <property type="entry name" value="DUF2726"/>
    <property type="match status" value="1"/>
</dbReference>
<dbReference type="InterPro" id="IPR024402">
    <property type="entry name" value="DUF2726"/>
</dbReference>
<sequence length="176" mass="19229">MGNADLIHSLLPVLAILGAVLVLKGLFGGFGAATLPVRPMPLMTPTERRTFGYIEDALPWARIHAQVSMGAIMAPKAGLNRSKATTVRNRFSSKRIDYVVEDRASGAIVMLIELDDRSHRAEQDARRDRMTGAAGYFTLRLPASEKPTAHSVRRHLAAAFDLQPQLQAGGGRVRHH</sequence>
<keyword evidence="1" id="KW-1133">Transmembrane helix</keyword>
<evidence type="ECO:0000256" key="1">
    <source>
        <dbReference type="SAM" id="Phobius"/>
    </source>
</evidence>
<evidence type="ECO:0000259" key="2">
    <source>
        <dbReference type="Pfam" id="PF10881"/>
    </source>
</evidence>